<protein>
    <submittedName>
        <fullName evidence="3">Uncharacterized protein</fullName>
    </submittedName>
</protein>
<organism evidence="2 3">
    <name type="scientific">Ditylenchus dipsaci</name>
    <dbReference type="NCBI Taxonomy" id="166011"/>
    <lineage>
        <taxon>Eukaryota</taxon>
        <taxon>Metazoa</taxon>
        <taxon>Ecdysozoa</taxon>
        <taxon>Nematoda</taxon>
        <taxon>Chromadorea</taxon>
        <taxon>Rhabditida</taxon>
        <taxon>Tylenchina</taxon>
        <taxon>Tylenchomorpha</taxon>
        <taxon>Sphaerularioidea</taxon>
        <taxon>Anguinidae</taxon>
        <taxon>Anguininae</taxon>
        <taxon>Ditylenchus</taxon>
    </lineage>
</organism>
<evidence type="ECO:0000256" key="1">
    <source>
        <dbReference type="SAM" id="Coils"/>
    </source>
</evidence>
<name>A0A915EE96_9BILA</name>
<feature type="coiled-coil region" evidence="1">
    <location>
        <begin position="122"/>
        <end position="152"/>
    </location>
</feature>
<proteinExistence type="predicted"/>
<keyword evidence="1" id="KW-0175">Coiled coil</keyword>
<dbReference type="Proteomes" id="UP000887574">
    <property type="component" value="Unplaced"/>
</dbReference>
<sequence>MTFRRICPVLMLLGDVDEVGLRVAQSSKQSFSKVNRAHHRFCRFLSFAVFKILLSVQCLSLFKSMKKDVDVESLIRLHKEFLGRVLVEIKDPIRYLSAIRRTLKVVDHLLASADEKKIPKYAEEICKTLELIENLLNEAEVEKCQIEDVKADIKSK</sequence>
<accession>A0A915EE96</accession>
<evidence type="ECO:0000313" key="3">
    <source>
        <dbReference type="WBParaSite" id="jg4398"/>
    </source>
</evidence>
<keyword evidence="2" id="KW-1185">Reference proteome</keyword>
<evidence type="ECO:0000313" key="2">
    <source>
        <dbReference type="Proteomes" id="UP000887574"/>
    </source>
</evidence>
<reference evidence="3" key="1">
    <citation type="submission" date="2022-11" db="UniProtKB">
        <authorList>
            <consortium name="WormBaseParasite"/>
        </authorList>
    </citation>
    <scope>IDENTIFICATION</scope>
</reference>
<dbReference type="WBParaSite" id="jg4398">
    <property type="protein sequence ID" value="jg4398"/>
    <property type="gene ID" value="jg4398"/>
</dbReference>
<dbReference type="AlphaFoldDB" id="A0A915EE96"/>